<evidence type="ECO:0000256" key="5">
    <source>
        <dbReference type="ARBA" id="ARBA00045258"/>
    </source>
</evidence>
<keyword evidence="3 6" id="KW-0235">DNA replication</keyword>
<dbReference type="InterPro" id="IPR021151">
    <property type="entry name" value="GINS_A"/>
</dbReference>
<dbReference type="InterPro" id="IPR055221">
    <property type="entry name" value="PSF3_N"/>
</dbReference>
<dbReference type="AlphaFoldDB" id="A0A2B4RIA1"/>
<comment type="function">
    <text evidence="6">The GINS complex plays an essential role in the initiation of DNA replication.</text>
</comment>
<evidence type="ECO:0000256" key="1">
    <source>
        <dbReference type="ARBA" id="ARBA00004123"/>
    </source>
</evidence>
<dbReference type="PANTHER" id="PTHR22768:SF0">
    <property type="entry name" value="DNA REPLICATION COMPLEX GINS PROTEIN PSF3"/>
    <property type="match status" value="1"/>
</dbReference>
<feature type="domain" description="GINS subunit" evidence="7">
    <location>
        <begin position="86"/>
        <end position="184"/>
    </location>
</feature>
<dbReference type="GO" id="GO:0000811">
    <property type="term" value="C:GINS complex"/>
    <property type="evidence" value="ECO:0007669"/>
    <property type="project" value="UniProtKB-UniRule"/>
</dbReference>
<dbReference type="OrthoDB" id="10251744at2759"/>
<dbReference type="EMBL" id="LSMT01000538">
    <property type="protein sequence ID" value="PFX16529.1"/>
    <property type="molecule type" value="Genomic_DNA"/>
</dbReference>
<sequence>MTSEGPPLRSHPSSELDYFDIDDILATQGRIPSKLEAQVYNLGFLDPSSEGNDLQAGAKLELPFWLAKELCNRRRKIVSVDIPKAYKDGYREIFKADASVVDLHRLGPYFYEFGTKLLLFDFEENSQMASSMQETFMKRFRKIMDSSQNSANEDTSLLTNKLDHIERQVFSAGRKGVKEFLQWEAGRTSKLMTSETVVNHKKRKRSMIE</sequence>
<evidence type="ECO:0000259" key="8">
    <source>
        <dbReference type="Pfam" id="PF22466"/>
    </source>
</evidence>
<dbReference type="Proteomes" id="UP000225706">
    <property type="component" value="Unassembled WGS sequence"/>
</dbReference>
<dbReference type="Gene3D" id="1.20.58.2050">
    <property type="match status" value="1"/>
</dbReference>
<dbReference type="SUPFAM" id="SSF160059">
    <property type="entry name" value="PriA/YqbF domain"/>
    <property type="match status" value="1"/>
</dbReference>
<evidence type="ECO:0000313" key="9">
    <source>
        <dbReference type="EMBL" id="PFX16529.1"/>
    </source>
</evidence>
<evidence type="ECO:0000313" key="10">
    <source>
        <dbReference type="Proteomes" id="UP000225706"/>
    </source>
</evidence>
<dbReference type="InterPro" id="IPR038437">
    <property type="entry name" value="GINS_Psf3_sf"/>
</dbReference>
<evidence type="ECO:0000259" key="7">
    <source>
        <dbReference type="Pfam" id="PF05916"/>
    </source>
</evidence>
<proteinExistence type="inferred from homology"/>
<name>A0A2B4RIA1_STYPI</name>
<evidence type="ECO:0000256" key="4">
    <source>
        <dbReference type="ARBA" id="ARBA00023242"/>
    </source>
</evidence>
<comment type="similarity">
    <text evidence="2 6">Belongs to the GINS3/PSF3 family.</text>
</comment>
<dbReference type="STRING" id="50429.A0A2B4RIA1"/>
<dbReference type="CDD" id="cd21693">
    <property type="entry name" value="GINS_B_Psf3"/>
    <property type="match status" value="1"/>
</dbReference>
<evidence type="ECO:0000256" key="2">
    <source>
        <dbReference type="ARBA" id="ARBA00006343"/>
    </source>
</evidence>
<comment type="function">
    <text evidence="5">Required for correct functioning of the GINS complex, a complex that plays an essential role in the initiation of DNA replication, and progression of DNA replication forks. GINS complex is a core component of CDC45-MCM-GINS (CMG) helicase, the molecular machine that unwinds template DNA during replication, and around which the replisome is built.</text>
</comment>
<keyword evidence="4 6" id="KW-0539">Nucleus</keyword>
<dbReference type="PANTHER" id="PTHR22768">
    <property type="entry name" value="DNA REPLICATION COMPLEX GINS PROTEIN PSF3"/>
    <property type="match status" value="1"/>
</dbReference>
<gene>
    <name evidence="9" type="primary">Gins3</name>
    <name evidence="9" type="ORF">AWC38_SpisGene19189</name>
</gene>
<dbReference type="InterPro" id="IPR010492">
    <property type="entry name" value="GINS_Psf3"/>
</dbReference>
<keyword evidence="10" id="KW-1185">Reference proteome</keyword>
<dbReference type="CDD" id="cd11713">
    <property type="entry name" value="GINS_A_psf3"/>
    <property type="match status" value="1"/>
</dbReference>
<evidence type="ECO:0000256" key="6">
    <source>
        <dbReference type="RuleBase" id="RU367161"/>
    </source>
</evidence>
<organism evidence="9 10">
    <name type="scientific">Stylophora pistillata</name>
    <name type="common">Smooth cauliflower coral</name>
    <dbReference type="NCBI Taxonomy" id="50429"/>
    <lineage>
        <taxon>Eukaryota</taxon>
        <taxon>Metazoa</taxon>
        <taxon>Cnidaria</taxon>
        <taxon>Anthozoa</taxon>
        <taxon>Hexacorallia</taxon>
        <taxon>Scleractinia</taxon>
        <taxon>Astrocoeniina</taxon>
        <taxon>Pocilloporidae</taxon>
        <taxon>Stylophora</taxon>
    </lineage>
</organism>
<dbReference type="GO" id="GO:1902975">
    <property type="term" value="P:mitotic DNA replication initiation"/>
    <property type="evidence" value="ECO:0007669"/>
    <property type="project" value="TreeGrafter"/>
</dbReference>
<accession>A0A2B4RIA1</accession>
<reference evidence="10" key="1">
    <citation type="journal article" date="2017" name="bioRxiv">
        <title>Comparative analysis of the genomes of Stylophora pistillata and Acropora digitifera provides evidence for extensive differences between species of corals.</title>
        <authorList>
            <person name="Voolstra C.R."/>
            <person name="Li Y."/>
            <person name="Liew Y.J."/>
            <person name="Baumgarten S."/>
            <person name="Zoccola D."/>
            <person name="Flot J.-F."/>
            <person name="Tambutte S."/>
            <person name="Allemand D."/>
            <person name="Aranda M."/>
        </authorList>
    </citation>
    <scope>NUCLEOTIDE SEQUENCE [LARGE SCALE GENOMIC DNA]</scope>
</reference>
<comment type="subcellular location">
    <subcellularLocation>
        <location evidence="1 6">Nucleus</location>
    </subcellularLocation>
</comment>
<dbReference type="InterPro" id="IPR036224">
    <property type="entry name" value="GINS_bundle-like_dom_sf"/>
</dbReference>
<dbReference type="SUPFAM" id="SSF158573">
    <property type="entry name" value="GINS helical bundle-like"/>
    <property type="match status" value="1"/>
</dbReference>
<dbReference type="Pfam" id="PF22466">
    <property type="entry name" value="PSF3_N"/>
    <property type="match status" value="1"/>
</dbReference>
<comment type="subunit">
    <text evidence="6">Component of the GINS complex.</text>
</comment>
<comment type="caution">
    <text evidence="9">The sequence shown here is derived from an EMBL/GenBank/DDBJ whole genome shotgun (WGS) entry which is preliminary data.</text>
</comment>
<dbReference type="Pfam" id="PF05916">
    <property type="entry name" value="Sld5"/>
    <property type="match status" value="1"/>
</dbReference>
<protein>
    <recommendedName>
        <fullName evidence="6">DNA replication complex GINS protein PSF3</fullName>
    </recommendedName>
</protein>
<evidence type="ECO:0000256" key="3">
    <source>
        <dbReference type="ARBA" id="ARBA00022705"/>
    </source>
</evidence>
<feature type="domain" description="DNA replication complex GINS protein PSF3 N-terminal" evidence="8">
    <location>
        <begin position="19"/>
        <end position="71"/>
    </location>
</feature>